<evidence type="ECO:0000313" key="3">
    <source>
        <dbReference type="EMBL" id="STZ59645.1"/>
    </source>
</evidence>
<dbReference type="SUPFAM" id="SSF51735">
    <property type="entry name" value="NAD(P)-binding Rossmann-fold domains"/>
    <property type="match status" value="1"/>
</dbReference>
<accession>A0A378TIK1</accession>
<evidence type="ECO:0000256" key="2">
    <source>
        <dbReference type="ARBA" id="ARBA00023002"/>
    </source>
</evidence>
<dbReference type="Gene3D" id="3.40.50.720">
    <property type="entry name" value="NAD(P)-binding Rossmann-like Domain"/>
    <property type="match status" value="1"/>
</dbReference>
<dbReference type="PRINTS" id="PR00080">
    <property type="entry name" value="SDRFAMILY"/>
</dbReference>
<evidence type="ECO:0000256" key="1">
    <source>
        <dbReference type="ARBA" id="ARBA00006484"/>
    </source>
</evidence>
<dbReference type="PROSITE" id="PS00061">
    <property type="entry name" value="ADH_SHORT"/>
    <property type="match status" value="1"/>
</dbReference>
<dbReference type="RefSeq" id="WP_163908004.1">
    <property type="nucleotide sequence ID" value="NZ_AP022600.1"/>
</dbReference>
<dbReference type="EMBL" id="UGQT01000001">
    <property type="protein sequence ID" value="STZ59645.1"/>
    <property type="molecule type" value="Genomic_DNA"/>
</dbReference>
<sequence length="259" mass="26522">MDLGITDRVALVTGASSGIGEACAVALAVEGCLVVGTDISKDGLERLEARDPRRFRSVVADLADPEGPARAVARTVEHFGGIDILVCAGGVFGTARGGVFTAEAGSAASEISPDDWNHTLNVNLRGSFLAAQAAIPIMAKKHWGRVILISSVSGQMGGFGAGADYAASKAALGGMARSMALTAGPSGITVNCVNPGMIESPMLLNNHDTSSTDRVAGQAAMRRLGQREEVAAMVTVLASEQAAYVTGTHLDINGGYYFG</sequence>
<keyword evidence="2 3" id="KW-0560">Oxidoreductase</keyword>
<name>A0A378TIK1_9MYCO</name>
<proteinExistence type="inferred from homology"/>
<evidence type="ECO:0000313" key="4">
    <source>
        <dbReference type="Proteomes" id="UP000254978"/>
    </source>
</evidence>
<gene>
    <name evidence="3" type="primary">fabG_22</name>
    <name evidence="3" type="ORF">NCTC10821_03183</name>
</gene>
<protein>
    <submittedName>
        <fullName evidence="3">Dehydrogenase</fullName>
        <ecNumber evidence="3">1.1.1.100</ecNumber>
    </submittedName>
</protein>
<dbReference type="InterPro" id="IPR002347">
    <property type="entry name" value="SDR_fam"/>
</dbReference>
<dbReference type="EC" id="1.1.1.100" evidence="3"/>
<dbReference type="PANTHER" id="PTHR42760:SF133">
    <property type="entry name" value="3-OXOACYL-[ACYL-CARRIER-PROTEIN] REDUCTASE"/>
    <property type="match status" value="1"/>
</dbReference>
<dbReference type="PRINTS" id="PR00081">
    <property type="entry name" value="GDHRDH"/>
</dbReference>
<dbReference type="InterPro" id="IPR036291">
    <property type="entry name" value="NAD(P)-bd_dom_sf"/>
</dbReference>
<dbReference type="InterPro" id="IPR020904">
    <property type="entry name" value="Sc_DH/Rdtase_CS"/>
</dbReference>
<dbReference type="FunFam" id="3.40.50.720:FF:000084">
    <property type="entry name" value="Short-chain dehydrogenase reductase"/>
    <property type="match status" value="1"/>
</dbReference>
<dbReference type="Proteomes" id="UP000254978">
    <property type="component" value="Unassembled WGS sequence"/>
</dbReference>
<comment type="similarity">
    <text evidence="1">Belongs to the short-chain dehydrogenases/reductases (SDR) family.</text>
</comment>
<dbReference type="PANTHER" id="PTHR42760">
    <property type="entry name" value="SHORT-CHAIN DEHYDROGENASES/REDUCTASES FAMILY MEMBER"/>
    <property type="match status" value="1"/>
</dbReference>
<reference evidence="3 4" key="1">
    <citation type="submission" date="2018-06" db="EMBL/GenBank/DDBJ databases">
        <authorList>
            <consortium name="Pathogen Informatics"/>
            <person name="Doyle S."/>
        </authorList>
    </citation>
    <scope>NUCLEOTIDE SEQUENCE [LARGE SCALE GENOMIC DNA]</scope>
    <source>
        <strain evidence="3 4">NCTC10821</strain>
    </source>
</reference>
<keyword evidence="4" id="KW-1185">Reference proteome</keyword>
<dbReference type="CDD" id="cd05233">
    <property type="entry name" value="SDR_c"/>
    <property type="match status" value="1"/>
</dbReference>
<dbReference type="AlphaFoldDB" id="A0A378TIK1"/>
<dbReference type="Pfam" id="PF13561">
    <property type="entry name" value="adh_short_C2"/>
    <property type="match status" value="1"/>
</dbReference>
<dbReference type="GO" id="GO:0004316">
    <property type="term" value="F:3-oxoacyl-[acyl-carrier-protein] reductase (NADPH) activity"/>
    <property type="evidence" value="ECO:0007669"/>
    <property type="project" value="UniProtKB-EC"/>
</dbReference>
<organism evidence="3 4">
    <name type="scientific">Mycolicibacterium tokaiense</name>
    <dbReference type="NCBI Taxonomy" id="39695"/>
    <lineage>
        <taxon>Bacteria</taxon>
        <taxon>Bacillati</taxon>
        <taxon>Actinomycetota</taxon>
        <taxon>Actinomycetes</taxon>
        <taxon>Mycobacteriales</taxon>
        <taxon>Mycobacteriaceae</taxon>
        <taxon>Mycolicibacterium</taxon>
    </lineage>
</organism>